<evidence type="ECO:0000259" key="1">
    <source>
        <dbReference type="Pfam" id="PF14588"/>
    </source>
</evidence>
<keyword evidence="3" id="KW-1185">Reference proteome</keyword>
<feature type="domain" description="Endoribonuclease L-PSP/chorismate mutase-like" evidence="1">
    <location>
        <begin position="13"/>
        <end position="133"/>
    </location>
</feature>
<dbReference type="Proteomes" id="UP000531594">
    <property type="component" value="Unassembled WGS sequence"/>
</dbReference>
<dbReference type="PANTHER" id="PTHR43760">
    <property type="entry name" value="ENDORIBONUCLEASE-RELATED"/>
    <property type="match status" value="1"/>
</dbReference>
<evidence type="ECO:0000313" key="3">
    <source>
        <dbReference type="Proteomes" id="UP000531594"/>
    </source>
</evidence>
<organism evidence="2 3">
    <name type="scientific">Bacillus benzoevorans</name>
    <dbReference type="NCBI Taxonomy" id="1456"/>
    <lineage>
        <taxon>Bacteria</taxon>
        <taxon>Bacillati</taxon>
        <taxon>Bacillota</taxon>
        <taxon>Bacilli</taxon>
        <taxon>Bacillales</taxon>
        <taxon>Bacillaceae</taxon>
        <taxon>Bacillus</taxon>
    </lineage>
</organism>
<dbReference type="RefSeq" id="WP_184523529.1">
    <property type="nucleotide sequence ID" value="NZ_JACHGK010000002.1"/>
</dbReference>
<gene>
    <name evidence="2" type="ORF">HNR53_001071</name>
</gene>
<proteinExistence type="predicted"/>
<dbReference type="CDD" id="cd02199">
    <property type="entry name" value="YjgF_YER057c_UK114_like_1"/>
    <property type="match status" value="1"/>
</dbReference>
<accession>A0A7X0LUE5</accession>
<dbReference type="SUPFAM" id="SSF55298">
    <property type="entry name" value="YjgF-like"/>
    <property type="match status" value="1"/>
</dbReference>
<dbReference type="EMBL" id="JACHGK010000002">
    <property type="protein sequence ID" value="MBB6444463.1"/>
    <property type="molecule type" value="Genomic_DNA"/>
</dbReference>
<dbReference type="Pfam" id="PF14588">
    <property type="entry name" value="YjgF_endoribonc"/>
    <property type="match status" value="1"/>
</dbReference>
<name>A0A7X0LUE5_9BACI</name>
<evidence type="ECO:0000313" key="2">
    <source>
        <dbReference type="EMBL" id="MBB6444463.1"/>
    </source>
</evidence>
<dbReference type="AlphaFoldDB" id="A0A7X0LUE5"/>
<dbReference type="InterPro" id="IPR013813">
    <property type="entry name" value="Endoribo_LPSP/chorism_mut-like"/>
</dbReference>
<reference evidence="2 3" key="1">
    <citation type="submission" date="2020-08" db="EMBL/GenBank/DDBJ databases">
        <title>Genomic Encyclopedia of Type Strains, Phase IV (KMG-IV): sequencing the most valuable type-strain genomes for metagenomic binning, comparative biology and taxonomic classification.</title>
        <authorList>
            <person name="Goeker M."/>
        </authorList>
    </citation>
    <scope>NUCLEOTIDE SEQUENCE [LARGE SCALE GENOMIC DNA]</scope>
    <source>
        <strain evidence="2 3">DSM 5391</strain>
    </source>
</reference>
<dbReference type="PANTHER" id="PTHR43760:SF1">
    <property type="entry name" value="ENDORIBONUCLEASE L-PSP_CHORISMATE MUTASE-LIKE DOMAIN-CONTAINING PROTEIN"/>
    <property type="match status" value="1"/>
</dbReference>
<dbReference type="InterPro" id="IPR035959">
    <property type="entry name" value="RutC-like_sf"/>
</dbReference>
<comment type="caution">
    <text evidence="2">The sequence shown here is derived from an EMBL/GenBank/DDBJ whole genome shotgun (WGS) entry which is preliminary data.</text>
</comment>
<sequence length="154" mass="16715">MKVQNKSLRPEEKLEKMGLILPKKREKAGNYLSCVQTGNLLFLSGVVSHEFIGKVGSDLTMEEGYEAAKTAALLALTTIKEELGELSRVKKFVKLLGLINSTLDFTSHAKVMNGASDLFVELFGEETGGHARTAIGVILPRGAAIELDIIVEVE</sequence>
<protein>
    <submittedName>
        <fullName evidence="2">Enamine deaminase RidA (YjgF/YER057c/UK114 family)</fullName>
    </submittedName>
</protein>
<dbReference type="Gene3D" id="3.30.1330.40">
    <property type="entry name" value="RutC-like"/>
    <property type="match status" value="1"/>
</dbReference>